<evidence type="ECO:0000313" key="4">
    <source>
        <dbReference type="EMBL" id="AJW29998.1"/>
    </source>
</evidence>
<accession>A0A0D5A1B8</accession>
<keyword evidence="3" id="KW-0732">Signal</keyword>
<evidence type="ECO:0000256" key="3">
    <source>
        <dbReference type="SAM" id="SignalP"/>
    </source>
</evidence>
<protein>
    <submittedName>
        <fullName evidence="4">Type IV secretion protein VirB2</fullName>
    </submittedName>
</protein>
<keyword evidence="4" id="KW-0614">Plasmid</keyword>
<feature type="signal peptide" evidence="3">
    <location>
        <begin position="1"/>
        <end position="29"/>
    </location>
</feature>
<dbReference type="AlphaFoldDB" id="A0A0D5A1B8"/>
<dbReference type="EMBL" id="KM659092">
    <property type="protein sequence ID" value="AJW29998.1"/>
    <property type="molecule type" value="Genomic_DNA"/>
</dbReference>
<sequence>MIRTRRREKIALLSLLALAAILPASPVLAQASQAFQPVETMGNTVLELLTGTAAKTVATIGLAVVGILGFLTGRVNWGWLGAIALGCAFTFGGKQIINALSSMG</sequence>
<dbReference type="InterPro" id="IPR007039">
    <property type="entry name" value="TrbC/VirB2"/>
</dbReference>
<keyword evidence="2" id="KW-0472">Membrane</keyword>
<reference evidence="4" key="1">
    <citation type="submission" date="2014-09" db="EMBL/GenBank/DDBJ databases">
        <title>The mobilome of the heavy metals and metalloids hypertolerant bacteria from the Lubin copper mine (Poland).</title>
        <authorList>
            <person name="Dziewit L."/>
            <person name="Bartosik D."/>
        </authorList>
    </citation>
    <scope>NUCLEOTIDE SEQUENCE</scope>
    <source>
        <plasmid evidence="4">pLM19O2</plasmid>
    </source>
</reference>
<gene>
    <name evidence="4" type="ORF">pLM19O2_p53</name>
</gene>
<proteinExistence type="predicted"/>
<keyword evidence="2" id="KW-0812">Transmembrane</keyword>
<keyword evidence="2" id="KW-1133">Transmembrane helix</keyword>
<geneLocation type="plasmid" evidence="4">
    <name>pLM19O2</name>
</geneLocation>
<feature type="transmembrane region" description="Helical" evidence="2">
    <location>
        <begin position="53"/>
        <end position="71"/>
    </location>
</feature>
<feature type="chain" id="PRO_5002290579" evidence="3">
    <location>
        <begin position="30"/>
        <end position="104"/>
    </location>
</feature>
<dbReference type="RefSeq" id="WP_181377329.1">
    <property type="nucleotide sequence ID" value="NZ_KM659092.1"/>
</dbReference>
<name>A0A0D5A1B8_9HYPH</name>
<evidence type="ECO:0000256" key="2">
    <source>
        <dbReference type="SAM" id="Phobius"/>
    </source>
</evidence>
<evidence type="ECO:0000256" key="1">
    <source>
        <dbReference type="ARBA" id="ARBA00004141"/>
    </source>
</evidence>
<comment type="subcellular location">
    <subcellularLocation>
        <location evidence="1">Membrane</location>
        <topology evidence="1">Multi-pass membrane protein</topology>
    </subcellularLocation>
</comment>
<organism evidence="4">
    <name type="scientific">Ochrobactrum sp. LM19</name>
    <dbReference type="NCBI Taxonomy" id="1449781"/>
    <lineage>
        <taxon>Bacteria</taxon>
        <taxon>Pseudomonadati</taxon>
        <taxon>Pseudomonadota</taxon>
        <taxon>Alphaproteobacteria</taxon>
        <taxon>Hyphomicrobiales</taxon>
        <taxon>Brucellaceae</taxon>
        <taxon>Brucella/Ochrobactrum group</taxon>
        <taxon>Ochrobactrum</taxon>
    </lineage>
</organism>
<dbReference type="Pfam" id="PF04956">
    <property type="entry name" value="TrbC"/>
    <property type="match status" value="1"/>
</dbReference>
<dbReference type="GO" id="GO:0016020">
    <property type="term" value="C:membrane"/>
    <property type="evidence" value="ECO:0007669"/>
    <property type="project" value="UniProtKB-SubCell"/>
</dbReference>
<feature type="transmembrane region" description="Helical" evidence="2">
    <location>
        <begin position="78"/>
        <end position="97"/>
    </location>
</feature>